<feature type="domain" description="Disease resistance R13L4/SHOC-2-like LRR" evidence="10">
    <location>
        <begin position="836"/>
        <end position="981"/>
    </location>
</feature>
<dbReference type="KEGG" id="ats:120975335"/>
<dbReference type="SUPFAM" id="SSF52047">
    <property type="entry name" value="RNI-like"/>
    <property type="match status" value="1"/>
</dbReference>
<evidence type="ECO:0000259" key="8">
    <source>
        <dbReference type="Pfam" id="PF00931"/>
    </source>
</evidence>
<feature type="compositionally biased region" description="Polar residues" evidence="7">
    <location>
        <begin position="1014"/>
        <end position="1024"/>
    </location>
</feature>
<dbReference type="InterPro" id="IPR044974">
    <property type="entry name" value="Disease_R_plants"/>
</dbReference>
<dbReference type="InterPro" id="IPR032675">
    <property type="entry name" value="LRR_dom_sf"/>
</dbReference>
<evidence type="ECO:0000256" key="6">
    <source>
        <dbReference type="ARBA" id="ARBA00023054"/>
    </source>
</evidence>
<reference evidence="11" key="4">
    <citation type="submission" date="2019-03" db="UniProtKB">
        <authorList>
            <consortium name="EnsemblPlants"/>
        </authorList>
    </citation>
    <scope>IDENTIFICATION</scope>
</reference>
<dbReference type="Gramene" id="AET3Gv20194600.3">
    <property type="protein sequence ID" value="AET3Gv20194600.3"/>
    <property type="gene ID" value="AET3Gv20194600"/>
</dbReference>
<dbReference type="Proteomes" id="UP000015105">
    <property type="component" value="Chromosome 3D"/>
</dbReference>
<dbReference type="Gene3D" id="3.80.10.10">
    <property type="entry name" value="Ribonuclease Inhibitor"/>
    <property type="match status" value="1"/>
</dbReference>
<reference evidence="11" key="5">
    <citation type="journal article" date="2021" name="G3 (Bethesda)">
        <title>Aegilops tauschii genome assembly Aet v5.0 features greater sequence contiguity and improved annotation.</title>
        <authorList>
            <person name="Wang L."/>
            <person name="Zhu T."/>
            <person name="Rodriguez J.C."/>
            <person name="Deal K.R."/>
            <person name="Dubcovsky J."/>
            <person name="McGuire P.E."/>
            <person name="Lux T."/>
            <person name="Spannagl M."/>
            <person name="Mayer K.F.X."/>
            <person name="Baldrich P."/>
            <person name="Meyers B.C."/>
            <person name="Huo N."/>
            <person name="Gu Y.Q."/>
            <person name="Zhou H."/>
            <person name="Devos K.M."/>
            <person name="Bennetzen J.L."/>
            <person name="Unver T."/>
            <person name="Budak H."/>
            <person name="Gulick P.J."/>
            <person name="Galiba G."/>
            <person name="Kalapos B."/>
            <person name="Nelson D.R."/>
            <person name="Li P."/>
            <person name="You F.M."/>
            <person name="Luo M.C."/>
            <person name="Dvorak J."/>
        </authorList>
    </citation>
    <scope>NUCLEOTIDE SEQUENCE [LARGE SCALE GENOMIC DNA]</scope>
    <source>
        <strain evidence="11">cv. AL8/78</strain>
    </source>
</reference>
<dbReference type="AlphaFoldDB" id="A0A453E242"/>
<keyword evidence="5" id="KW-0611">Plant defense</keyword>
<dbReference type="InterPro" id="IPR041118">
    <property type="entry name" value="Rx_N"/>
</dbReference>
<sequence length="1024" mass="115608">MKEGPVESAATGSLGPVIAKLAALLGSEYKLRWRTRRDVKFIKSKFKSMHSLLWATWEREVPDAASKESKMAALLLADDMDDAVDDFILAMEPSRRSKRLIQTKIEASAFEDFKRRASDVSGRWKKTAHPICTLFPRNTAILSPRKPTPRAHPFVRKNASMLVPMDEPINELVKFLTGEDAESTLSQPQLKMASILGMAGMGKTTLADQVYEKIENKFDARAFVSVTQGGNIKDVLAGILEQVAAENTTAPPAGTEAESEEHILIDQISDFFKDKRYLVIIDDIWHWEEWETIRKSLPENNLGSRVVTTTRMNAVARMWRDDCDALLHKMHPQFDRQGRWVYKISGTQDVCTKIISRNATKMVGKGFDRKHPVVGMCSGMPLAVVCMLSAVAKEREKQAEQGVDAKTRDVQDMVEKQVRRHGIQNTPGFEPLVESLQLGYNDLPHHMLKSCLLYCSLYAEQHDFARDETVSRWLAEGFVHKEEAGDYYAELFSRGFIFEIAYESENMVMFGYRMHPMMRNFLKWKSHEDNFIITHSSSDIQSSPIRRLCIDDWAGSDPSSGTDWSHIRSLVVFKDAERVPYKQLARLRVLDVQKNHALDNHHLKDMCGLPRVRHLLGELGPRITEIPSEIGKLQRLETLEVRNTCSTELPVEIGRLKQLRTLLVPGNELKVLPREIGRLQQLETLDMSRNEGLVELPSEIGCLQQLRNLGADNTGITKMPKEIGKLQQLKNLNMSKTMMTVLPKEIMKLQNLEKLDLTGTQVEKIPWKTGGLKELKSLALDRGMGALPLDVCQLSELVTLPECIRQARFLSWIAEENLFFQISDMACEGGLVVGANQMRIPPWIKDHFNDLALLDIKVCKLEEEDLEILREMPTLRELSLRFQVVPKEPVVISAKGFASLWCFCVDSRVPRVTFQEGAMPRLGVLKFQIQSYGGPPNKDPLGITHLVNLGFVQIGCNEEWYRADSPCIMATVDEAREHPNNISIKINGINVAGQDESSSEDEEEWSVGTDDAGENSSSETGEAD</sequence>
<reference evidence="11" key="3">
    <citation type="journal article" date="2017" name="Nature">
        <title>Genome sequence of the progenitor of the wheat D genome Aegilops tauschii.</title>
        <authorList>
            <person name="Luo M.C."/>
            <person name="Gu Y.Q."/>
            <person name="Puiu D."/>
            <person name="Wang H."/>
            <person name="Twardziok S.O."/>
            <person name="Deal K.R."/>
            <person name="Huo N."/>
            <person name="Zhu T."/>
            <person name="Wang L."/>
            <person name="Wang Y."/>
            <person name="McGuire P.E."/>
            <person name="Liu S."/>
            <person name="Long H."/>
            <person name="Ramasamy R.K."/>
            <person name="Rodriguez J.C."/>
            <person name="Van S.L."/>
            <person name="Yuan L."/>
            <person name="Wang Z."/>
            <person name="Xia Z."/>
            <person name="Xiao L."/>
            <person name="Anderson O.D."/>
            <person name="Ouyang S."/>
            <person name="Liang Y."/>
            <person name="Zimin A.V."/>
            <person name="Pertea G."/>
            <person name="Qi P."/>
            <person name="Bennetzen J.L."/>
            <person name="Dai X."/>
            <person name="Dawson M.W."/>
            <person name="Muller H.G."/>
            <person name="Kugler K."/>
            <person name="Rivarola-Duarte L."/>
            <person name="Spannagl M."/>
            <person name="Mayer K.F.X."/>
            <person name="Lu F.H."/>
            <person name="Bevan M.W."/>
            <person name="Leroy P."/>
            <person name="Li P."/>
            <person name="You F.M."/>
            <person name="Sun Q."/>
            <person name="Liu Z."/>
            <person name="Lyons E."/>
            <person name="Wicker T."/>
            <person name="Salzberg S.L."/>
            <person name="Devos K.M."/>
            <person name="Dvorak J."/>
        </authorList>
    </citation>
    <scope>NUCLEOTIDE SEQUENCE [LARGE SCALE GENOMIC DNA]</scope>
    <source>
        <strain evidence="11">cv. AL8/78</strain>
    </source>
</reference>
<evidence type="ECO:0000256" key="5">
    <source>
        <dbReference type="ARBA" id="ARBA00022821"/>
    </source>
</evidence>
<dbReference type="STRING" id="200361.A0A453E242"/>
<organism evidence="11 12">
    <name type="scientific">Aegilops tauschii subsp. strangulata</name>
    <name type="common">Goatgrass</name>
    <dbReference type="NCBI Taxonomy" id="200361"/>
    <lineage>
        <taxon>Eukaryota</taxon>
        <taxon>Viridiplantae</taxon>
        <taxon>Streptophyta</taxon>
        <taxon>Embryophyta</taxon>
        <taxon>Tracheophyta</taxon>
        <taxon>Spermatophyta</taxon>
        <taxon>Magnoliopsida</taxon>
        <taxon>Liliopsida</taxon>
        <taxon>Poales</taxon>
        <taxon>Poaceae</taxon>
        <taxon>BOP clade</taxon>
        <taxon>Pooideae</taxon>
        <taxon>Triticodae</taxon>
        <taxon>Triticeae</taxon>
        <taxon>Triticinae</taxon>
        <taxon>Aegilops</taxon>
    </lineage>
</organism>
<dbReference type="InterPro" id="IPR055414">
    <property type="entry name" value="LRR_R13L4/SHOC2-like"/>
</dbReference>
<dbReference type="GO" id="GO:0043531">
    <property type="term" value="F:ADP binding"/>
    <property type="evidence" value="ECO:0007669"/>
    <property type="project" value="InterPro"/>
</dbReference>
<evidence type="ECO:0000256" key="7">
    <source>
        <dbReference type="SAM" id="MobiDB-lite"/>
    </source>
</evidence>
<evidence type="ECO:0000313" key="12">
    <source>
        <dbReference type="Proteomes" id="UP000015105"/>
    </source>
</evidence>
<dbReference type="InterPro" id="IPR002182">
    <property type="entry name" value="NB-ARC"/>
</dbReference>
<dbReference type="InterPro" id="IPR027417">
    <property type="entry name" value="P-loop_NTPase"/>
</dbReference>
<dbReference type="Pfam" id="PF18052">
    <property type="entry name" value="Rx_N"/>
    <property type="match status" value="1"/>
</dbReference>
<evidence type="ECO:0000256" key="4">
    <source>
        <dbReference type="ARBA" id="ARBA00022741"/>
    </source>
</evidence>
<keyword evidence="3" id="KW-0677">Repeat</keyword>
<reference evidence="12" key="1">
    <citation type="journal article" date="2014" name="Science">
        <title>Ancient hybridizations among the ancestral genomes of bread wheat.</title>
        <authorList>
            <consortium name="International Wheat Genome Sequencing Consortium,"/>
            <person name="Marcussen T."/>
            <person name="Sandve S.R."/>
            <person name="Heier L."/>
            <person name="Spannagl M."/>
            <person name="Pfeifer M."/>
            <person name="Jakobsen K.S."/>
            <person name="Wulff B.B."/>
            <person name="Steuernagel B."/>
            <person name="Mayer K.F."/>
            <person name="Olsen O.A."/>
        </authorList>
    </citation>
    <scope>NUCLEOTIDE SEQUENCE [LARGE SCALE GENOMIC DNA]</scope>
    <source>
        <strain evidence="12">cv. AL8/78</strain>
    </source>
</reference>
<feature type="region of interest" description="Disordered" evidence="7">
    <location>
        <begin position="989"/>
        <end position="1024"/>
    </location>
</feature>
<reference evidence="12" key="2">
    <citation type="journal article" date="2017" name="Nat. Plants">
        <title>The Aegilops tauschii genome reveals multiple impacts of transposons.</title>
        <authorList>
            <person name="Zhao G."/>
            <person name="Zou C."/>
            <person name="Li K."/>
            <person name="Wang K."/>
            <person name="Li T."/>
            <person name="Gao L."/>
            <person name="Zhang X."/>
            <person name="Wang H."/>
            <person name="Yang Z."/>
            <person name="Liu X."/>
            <person name="Jiang W."/>
            <person name="Mao L."/>
            <person name="Kong X."/>
            <person name="Jiao Y."/>
            <person name="Jia J."/>
        </authorList>
    </citation>
    <scope>NUCLEOTIDE SEQUENCE [LARGE SCALE GENOMIC DNA]</scope>
    <source>
        <strain evidence="12">cv. AL8/78</strain>
    </source>
</reference>
<dbReference type="OMA" id="AQEHPNE"/>
<dbReference type="Pfam" id="PF23598">
    <property type="entry name" value="LRR_14"/>
    <property type="match status" value="3"/>
</dbReference>
<dbReference type="Pfam" id="PF00931">
    <property type="entry name" value="NB-ARC"/>
    <property type="match status" value="1"/>
</dbReference>
<feature type="domain" description="Disease resistance R13L4/SHOC-2-like LRR" evidence="10">
    <location>
        <begin position="721"/>
        <end position="802"/>
    </location>
</feature>
<dbReference type="Gramene" id="AET3Gv20194600.4">
    <property type="protein sequence ID" value="AET3Gv20194600.4"/>
    <property type="gene ID" value="AET3Gv20194600"/>
</dbReference>
<keyword evidence="12" id="KW-1185">Reference proteome</keyword>
<evidence type="ECO:0000256" key="2">
    <source>
        <dbReference type="ARBA" id="ARBA00022614"/>
    </source>
</evidence>
<evidence type="ECO:0000256" key="1">
    <source>
        <dbReference type="ARBA" id="ARBA00008894"/>
    </source>
</evidence>
<dbReference type="Gramene" id="AET3Gv20194600.2">
    <property type="protein sequence ID" value="AET3Gv20194600.2"/>
    <property type="gene ID" value="AET3Gv20194600"/>
</dbReference>
<feature type="domain" description="NB-ARC" evidence="8">
    <location>
        <begin position="183"/>
        <end position="323"/>
    </location>
</feature>
<dbReference type="Gene3D" id="3.40.50.300">
    <property type="entry name" value="P-loop containing nucleotide triphosphate hydrolases"/>
    <property type="match status" value="1"/>
</dbReference>
<dbReference type="EnsemblPlants" id="AET3Gv20194600.3">
    <property type="protein sequence ID" value="AET3Gv20194600.3"/>
    <property type="gene ID" value="AET3Gv20194600"/>
</dbReference>
<keyword evidence="2" id="KW-0433">Leucine-rich repeat</keyword>
<dbReference type="Gene3D" id="1.10.10.10">
    <property type="entry name" value="Winged helix-like DNA-binding domain superfamily/Winged helix DNA-binding domain"/>
    <property type="match status" value="1"/>
</dbReference>
<evidence type="ECO:0008006" key="13">
    <source>
        <dbReference type="Google" id="ProtNLM"/>
    </source>
</evidence>
<evidence type="ECO:0000259" key="10">
    <source>
        <dbReference type="Pfam" id="PF23598"/>
    </source>
</evidence>
<dbReference type="InterPro" id="IPR036388">
    <property type="entry name" value="WH-like_DNA-bd_sf"/>
</dbReference>
<evidence type="ECO:0000256" key="3">
    <source>
        <dbReference type="ARBA" id="ARBA00022737"/>
    </source>
</evidence>
<keyword evidence="6" id="KW-0175">Coiled coil</keyword>
<dbReference type="EnsemblPlants" id="AET3Gv20194600.2">
    <property type="protein sequence ID" value="AET3Gv20194600.2"/>
    <property type="gene ID" value="AET3Gv20194600"/>
</dbReference>
<protein>
    <recommendedName>
        <fullName evidence="13">NB-ARC domain-containing protein</fullName>
    </recommendedName>
</protein>
<keyword evidence="4" id="KW-0547">Nucleotide-binding</keyword>
<comment type="similarity">
    <text evidence="1">Belongs to the disease resistance NB-LRR family.</text>
</comment>
<dbReference type="GeneID" id="120975335"/>
<feature type="domain" description="Disease resistance N-terminal" evidence="9">
    <location>
        <begin position="14"/>
        <end position="101"/>
    </location>
</feature>
<dbReference type="EnsemblPlants" id="AET3Gv20194600.4">
    <property type="protein sequence ID" value="AET3Gv20194600.4"/>
    <property type="gene ID" value="AET3Gv20194600"/>
</dbReference>
<dbReference type="OrthoDB" id="621089at2759"/>
<dbReference type="GO" id="GO:0098542">
    <property type="term" value="P:defense response to other organism"/>
    <property type="evidence" value="ECO:0007669"/>
    <property type="project" value="TreeGrafter"/>
</dbReference>
<dbReference type="PANTHER" id="PTHR23155:SF1167">
    <property type="entry name" value="OS08G0412100 PROTEIN"/>
    <property type="match status" value="1"/>
</dbReference>
<dbReference type="PANTHER" id="PTHR23155">
    <property type="entry name" value="DISEASE RESISTANCE PROTEIN RP"/>
    <property type="match status" value="1"/>
</dbReference>
<accession>A0A453E242</accession>
<dbReference type="PRINTS" id="PR00364">
    <property type="entry name" value="DISEASERSIST"/>
</dbReference>
<dbReference type="RefSeq" id="XP_045090564.1">
    <property type="nucleotide sequence ID" value="XM_045234629.2"/>
</dbReference>
<dbReference type="SUPFAM" id="SSF52540">
    <property type="entry name" value="P-loop containing nucleoside triphosphate hydrolases"/>
    <property type="match status" value="1"/>
</dbReference>
<proteinExistence type="inferred from homology"/>
<evidence type="ECO:0000259" key="9">
    <source>
        <dbReference type="Pfam" id="PF18052"/>
    </source>
</evidence>
<feature type="domain" description="Disease resistance R13L4/SHOC-2-like LRR" evidence="10">
    <location>
        <begin position="566"/>
        <end position="665"/>
    </location>
</feature>
<name>A0A453E242_AEGTS</name>
<dbReference type="Gene3D" id="1.20.5.4130">
    <property type="match status" value="1"/>
</dbReference>
<evidence type="ECO:0000313" key="11">
    <source>
        <dbReference type="EnsemblPlants" id="AET3Gv20194600.3"/>
    </source>
</evidence>